<feature type="chain" id="PRO_5045497521" evidence="1">
    <location>
        <begin position="27"/>
        <end position="249"/>
    </location>
</feature>
<reference evidence="3" key="1">
    <citation type="journal article" date="2019" name="Int. J. Syst. Evol. Microbiol.">
        <title>The Global Catalogue of Microorganisms (GCM) 10K type strain sequencing project: providing services to taxonomists for standard genome sequencing and annotation.</title>
        <authorList>
            <consortium name="The Broad Institute Genomics Platform"/>
            <consortium name="The Broad Institute Genome Sequencing Center for Infectious Disease"/>
            <person name="Wu L."/>
            <person name="Ma J."/>
        </authorList>
    </citation>
    <scope>NUCLEOTIDE SEQUENCE [LARGE SCALE GENOMIC DNA]</scope>
    <source>
        <strain evidence="3">CCUG 52478</strain>
    </source>
</reference>
<organism evidence="2 3">
    <name type="scientific">Nocardioides ginsengisoli</name>
    <dbReference type="NCBI Taxonomy" id="363868"/>
    <lineage>
        <taxon>Bacteria</taxon>
        <taxon>Bacillati</taxon>
        <taxon>Actinomycetota</taxon>
        <taxon>Actinomycetes</taxon>
        <taxon>Propionibacteriales</taxon>
        <taxon>Nocardioidaceae</taxon>
        <taxon>Nocardioides</taxon>
    </lineage>
</organism>
<evidence type="ECO:0000313" key="2">
    <source>
        <dbReference type="EMBL" id="MFD1250785.1"/>
    </source>
</evidence>
<keyword evidence="3" id="KW-1185">Reference proteome</keyword>
<dbReference type="RefSeq" id="WP_367918230.1">
    <property type="nucleotide sequence ID" value="NZ_BAABAC010000009.1"/>
</dbReference>
<evidence type="ECO:0000256" key="1">
    <source>
        <dbReference type="SAM" id="SignalP"/>
    </source>
</evidence>
<feature type="signal peptide" evidence="1">
    <location>
        <begin position="1"/>
        <end position="26"/>
    </location>
</feature>
<dbReference type="Proteomes" id="UP001597229">
    <property type="component" value="Unassembled WGS sequence"/>
</dbReference>
<keyword evidence="1" id="KW-0732">Signal</keyword>
<proteinExistence type="predicted"/>
<accession>A0ABW3W8J3</accession>
<gene>
    <name evidence="2" type="ORF">ACFQ3F_23545</name>
</gene>
<name>A0ABW3W8J3_9ACTN</name>
<protein>
    <submittedName>
        <fullName evidence="2">Uncharacterized protein</fullName>
    </submittedName>
</protein>
<comment type="caution">
    <text evidence="2">The sequence shown here is derived from an EMBL/GenBank/DDBJ whole genome shotgun (WGS) entry which is preliminary data.</text>
</comment>
<evidence type="ECO:0000313" key="3">
    <source>
        <dbReference type="Proteomes" id="UP001597229"/>
    </source>
</evidence>
<dbReference type="EMBL" id="JBHTLX010000029">
    <property type="protein sequence ID" value="MFD1250785.1"/>
    <property type="molecule type" value="Genomic_DNA"/>
</dbReference>
<sequence length="249" mass="25703">MRSRTLAVAGAAALTPLALAVPAAHADQHFTGASSASDTASALPEIDGAGDRCLPPSGSGLRNLHDTVSFVSQSNGPRRFVTRDIGGGHDLVTIWVYRNGTCVAADFLPDNASENAAGIVDVDNVVFAVGDRVTVKVGAQSSWASWRVDVLQPGTADAAASGKAKRYVTLPYQVSCGTHRAVAKATKNARTVKSVVFKAGGTKVGAAHGLRPRQKIRLKGIPAAATSIKAVVRLKGGGKATVVRPYSHC</sequence>